<protein>
    <submittedName>
        <fullName evidence="2">Uncharacterized protein</fullName>
    </submittedName>
</protein>
<feature type="compositionally biased region" description="Basic and acidic residues" evidence="1">
    <location>
        <begin position="74"/>
        <end position="83"/>
    </location>
</feature>
<name>A0AA43P576_9BIFI</name>
<reference evidence="2" key="2">
    <citation type="journal article" date="2023" name="Gut Microbes">
        <title>Characterization of Bifidobacterium kashiwanohense that utilizes both milk- and plant-derived oligosaccharides.</title>
        <authorList>
            <person name="Orihara K."/>
            <person name="Yahagi K."/>
            <person name="Saito Y."/>
            <person name="Watanabe Y."/>
            <person name="Sasai T."/>
            <person name="Hara T."/>
            <person name="Tsukuda N."/>
            <person name="Oki K."/>
            <person name="Fujimoto J."/>
            <person name="Matsuki T."/>
        </authorList>
    </citation>
    <scope>NUCLEOTIDE SEQUENCE</scope>
    <source>
        <strain evidence="2">YIT 13062</strain>
    </source>
</reference>
<dbReference type="EMBL" id="JAOPMH010000001">
    <property type="protein sequence ID" value="MDH7889196.1"/>
    <property type="molecule type" value="Genomic_DNA"/>
</dbReference>
<feature type="compositionally biased region" description="Basic residues" evidence="1">
    <location>
        <begin position="84"/>
        <end position="95"/>
    </location>
</feature>
<feature type="compositionally biased region" description="Polar residues" evidence="1">
    <location>
        <begin position="13"/>
        <end position="26"/>
    </location>
</feature>
<comment type="caution">
    <text evidence="2">The sequence shown here is derived from an EMBL/GenBank/DDBJ whole genome shotgun (WGS) entry which is preliminary data.</text>
</comment>
<gene>
    <name evidence="2" type="ORF">OB951_00970</name>
</gene>
<evidence type="ECO:0000256" key="1">
    <source>
        <dbReference type="SAM" id="MobiDB-lite"/>
    </source>
</evidence>
<sequence>MTKEGMMPDFTNWGFNNNQQSEQNNGYGSGNYFEPEQSPAEEEQPVSELVQDGVDSAAETPTPADDESAGTTDEPTKTEDKPKGKTKVRANRKPREKTMPHIEEQFGKKLIPLIKSLDDERVIALAKALTDTKKSTPEAVLDALTEPKNQRRISDFASALDGLTTAEPGMIAAEVTLVFAQGKDMTNLLFAVLNAVAPEKNFGRPVDDQSPIGMRKNLSKIVDNWGDGVDLSVIDELKI</sequence>
<accession>A0AA43P576</accession>
<reference evidence="2" key="1">
    <citation type="submission" date="2022-09" db="EMBL/GenBank/DDBJ databases">
        <authorList>
            <person name="Orihara K."/>
        </authorList>
    </citation>
    <scope>NUCLEOTIDE SEQUENCE</scope>
    <source>
        <strain evidence="2">YIT 13062</strain>
    </source>
</reference>
<feature type="region of interest" description="Disordered" evidence="1">
    <location>
        <begin position="1"/>
        <end position="95"/>
    </location>
</feature>
<organism evidence="2 3">
    <name type="scientific">Bifidobacterium catenulatum subsp. kashiwanohense</name>
    <dbReference type="NCBI Taxonomy" id="630129"/>
    <lineage>
        <taxon>Bacteria</taxon>
        <taxon>Bacillati</taxon>
        <taxon>Actinomycetota</taxon>
        <taxon>Actinomycetes</taxon>
        <taxon>Bifidobacteriales</taxon>
        <taxon>Bifidobacteriaceae</taxon>
        <taxon>Bifidobacterium</taxon>
    </lineage>
</organism>
<dbReference type="AlphaFoldDB" id="A0AA43P576"/>
<evidence type="ECO:0000313" key="3">
    <source>
        <dbReference type="Proteomes" id="UP001161916"/>
    </source>
</evidence>
<evidence type="ECO:0000313" key="2">
    <source>
        <dbReference type="EMBL" id="MDH7889196.1"/>
    </source>
</evidence>
<proteinExistence type="predicted"/>
<dbReference type="Proteomes" id="UP001161916">
    <property type="component" value="Unassembled WGS sequence"/>
</dbReference>